<dbReference type="InterPro" id="IPR000620">
    <property type="entry name" value="EamA_dom"/>
</dbReference>
<keyword evidence="2" id="KW-0812">Transmembrane</keyword>
<keyword evidence="2" id="KW-1133">Transmembrane helix</keyword>
<dbReference type="RefSeq" id="WP_260103921.1">
    <property type="nucleotide sequence ID" value="NZ_JALXSQ010000008.1"/>
</dbReference>
<proteinExistence type="inferred from homology"/>
<accession>A0ABT2HW77</accession>
<reference evidence="4 5" key="1">
    <citation type="submission" date="2022-04" db="EMBL/GenBank/DDBJ databases">
        <title>Human microbiome associated bacterial genomes.</title>
        <authorList>
            <person name="Sandstrom S."/>
            <person name="Salamzade R."/>
            <person name="Kalan L.R."/>
        </authorList>
    </citation>
    <scope>NUCLEOTIDE SEQUENCE [LARGE SCALE GENOMIC DNA]</scope>
    <source>
        <strain evidence="5">p3-SID1799</strain>
    </source>
</reference>
<evidence type="ECO:0000313" key="4">
    <source>
        <dbReference type="EMBL" id="MCT2042390.1"/>
    </source>
</evidence>
<feature type="transmembrane region" description="Helical" evidence="2">
    <location>
        <begin position="119"/>
        <end position="138"/>
    </location>
</feature>
<dbReference type="Pfam" id="PF00892">
    <property type="entry name" value="EamA"/>
    <property type="match status" value="1"/>
</dbReference>
<dbReference type="SUPFAM" id="SSF103481">
    <property type="entry name" value="Multidrug resistance efflux transporter EmrE"/>
    <property type="match status" value="1"/>
</dbReference>
<name>A0ABT2HW77_9MICO</name>
<protein>
    <submittedName>
        <fullName evidence="4">DMT family transporter</fullName>
    </submittedName>
</protein>
<organism evidence="4 5">
    <name type="scientific">Pseudoclavibacter albus</name>
    <dbReference type="NCBI Taxonomy" id="272241"/>
    <lineage>
        <taxon>Bacteria</taxon>
        <taxon>Bacillati</taxon>
        <taxon>Actinomycetota</taxon>
        <taxon>Actinomycetes</taxon>
        <taxon>Micrococcales</taxon>
        <taxon>Microbacteriaceae</taxon>
        <taxon>Pseudoclavibacter</taxon>
    </lineage>
</organism>
<keyword evidence="5" id="KW-1185">Reference proteome</keyword>
<evidence type="ECO:0000313" key="5">
    <source>
        <dbReference type="Proteomes" id="UP001525379"/>
    </source>
</evidence>
<feature type="transmembrane region" description="Helical" evidence="2">
    <location>
        <begin position="238"/>
        <end position="256"/>
    </location>
</feature>
<dbReference type="EMBL" id="JALXSQ010000008">
    <property type="protein sequence ID" value="MCT2042390.1"/>
    <property type="molecule type" value="Genomic_DNA"/>
</dbReference>
<evidence type="ECO:0000259" key="3">
    <source>
        <dbReference type="Pfam" id="PF00892"/>
    </source>
</evidence>
<evidence type="ECO:0000256" key="1">
    <source>
        <dbReference type="ARBA" id="ARBA00007362"/>
    </source>
</evidence>
<comment type="caution">
    <text evidence="4">The sequence shown here is derived from an EMBL/GenBank/DDBJ whole genome shotgun (WGS) entry which is preliminary data.</text>
</comment>
<dbReference type="InterPro" id="IPR037185">
    <property type="entry name" value="EmrE-like"/>
</dbReference>
<feature type="transmembrane region" description="Helical" evidence="2">
    <location>
        <begin position="214"/>
        <end position="232"/>
    </location>
</feature>
<evidence type="ECO:0000256" key="2">
    <source>
        <dbReference type="SAM" id="Phobius"/>
    </source>
</evidence>
<dbReference type="Gene3D" id="1.10.3730.20">
    <property type="match status" value="2"/>
</dbReference>
<feature type="transmembrane region" description="Helical" evidence="2">
    <location>
        <begin position="62"/>
        <end position="80"/>
    </location>
</feature>
<feature type="domain" description="EamA" evidence="3">
    <location>
        <begin position="144"/>
        <end position="278"/>
    </location>
</feature>
<comment type="similarity">
    <text evidence="1">Belongs to the EamA transporter family.</text>
</comment>
<gene>
    <name evidence="4" type="ORF">M3D15_03420</name>
</gene>
<feature type="transmembrane region" description="Helical" evidence="2">
    <location>
        <begin position="174"/>
        <end position="194"/>
    </location>
</feature>
<feature type="transmembrane region" description="Helical" evidence="2">
    <location>
        <begin position="92"/>
        <end position="113"/>
    </location>
</feature>
<feature type="transmembrane region" description="Helical" evidence="2">
    <location>
        <begin position="145"/>
        <end position="162"/>
    </location>
</feature>
<feature type="transmembrane region" description="Helical" evidence="2">
    <location>
        <begin position="6"/>
        <end position="23"/>
    </location>
</feature>
<feature type="transmembrane region" description="Helical" evidence="2">
    <location>
        <begin position="35"/>
        <end position="56"/>
    </location>
</feature>
<keyword evidence="2" id="KW-0472">Membrane</keyword>
<dbReference type="Proteomes" id="UP001525379">
    <property type="component" value="Unassembled WGS sequence"/>
</dbReference>
<sequence>MSQMTPLLLIAAGAVLHAWWNYLVKRSGSDDVMFVWCYGIVSLPLLAMALVGWLLHDGSLGPAWWAGVVSMMLHTSYAVVLQKAYARADMSVVYPVSRGLAPVLVTLASLAWAASPTRWGWTAMVLVIAGSACVGGGEASPGGRGAVWGVLVAAVTSSYTLWDAFAAEVLHVAVIPYMALSGAGQSLLLTGVLWRRRGEFGSRLRSDGLRALPISLLAPLSYALVILALQSGTPSMVSTARSLNVAVGSLFAILFLRERPSRTSWLGIGLICCGAIVSAF</sequence>